<keyword evidence="6" id="KW-1185">Reference proteome</keyword>
<evidence type="ECO:0000313" key="5">
    <source>
        <dbReference type="EMBL" id="QKG80934.1"/>
    </source>
</evidence>
<keyword evidence="3" id="KW-0732">Signal</keyword>
<organism evidence="5 6">
    <name type="scientific">Tenuifilum thalassicum</name>
    <dbReference type="NCBI Taxonomy" id="2590900"/>
    <lineage>
        <taxon>Bacteria</taxon>
        <taxon>Pseudomonadati</taxon>
        <taxon>Bacteroidota</taxon>
        <taxon>Bacteroidia</taxon>
        <taxon>Bacteroidales</taxon>
        <taxon>Tenuifilaceae</taxon>
        <taxon>Tenuifilum</taxon>
    </lineage>
</organism>
<feature type="chain" id="PRO_5029657585" evidence="3">
    <location>
        <begin position="20"/>
        <end position="439"/>
    </location>
</feature>
<dbReference type="InterPro" id="IPR000184">
    <property type="entry name" value="Bac_surfAg_D15"/>
</dbReference>
<dbReference type="EMBL" id="CP041345">
    <property type="protein sequence ID" value="QKG80934.1"/>
    <property type="molecule type" value="Genomic_DNA"/>
</dbReference>
<gene>
    <name evidence="5" type="ORF">FHG85_11900</name>
</gene>
<name>A0A7D4AYJ6_9BACT</name>
<dbReference type="Pfam" id="PF01103">
    <property type="entry name" value="Omp85"/>
    <property type="match status" value="1"/>
</dbReference>
<dbReference type="GO" id="GO:0019867">
    <property type="term" value="C:outer membrane"/>
    <property type="evidence" value="ECO:0007669"/>
    <property type="project" value="InterPro"/>
</dbReference>
<evidence type="ECO:0000259" key="4">
    <source>
        <dbReference type="Pfam" id="PF01103"/>
    </source>
</evidence>
<dbReference type="Proteomes" id="UP000500961">
    <property type="component" value="Chromosome"/>
</dbReference>
<evidence type="ECO:0000256" key="3">
    <source>
        <dbReference type="SAM" id="SignalP"/>
    </source>
</evidence>
<evidence type="ECO:0000256" key="2">
    <source>
        <dbReference type="ARBA" id="ARBA00023136"/>
    </source>
</evidence>
<reference evidence="5 6" key="1">
    <citation type="submission" date="2019-07" db="EMBL/GenBank/DDBJ databases">
        <title>Thalassofilum flectens gen. nov., sp. nov., a novel moderate thermophilic anaerobe from a shallow sea hot spring in Kunashir Island (Russia), representing a new family in the order Bacteroidales, and proposal of Thalassofilacea fam. nov.</title>
        <authorList>
            <person name="Kochetkova T.V."/>
            <person name="Podosokorskaya O.A."/>
            <person name="Novikov A."/>
            <person name="Elcheninov A.G."/>
            <person name="Toshchakov S.V."/>
            <person name="Kublanov I.V."/>
        </authorList>
    </citation>
    <scope>NUCLEOTIDE SEQUENCE [LARGE SCALE GENOMIC DNA]</scope>
    <source>
        <strain evidence="5 6">38-H</strain>
    </source>
</reference>
<dbReference type="AlphaFoldDB" id="A0A7D4AYJ6"/>
<feature type="signal peptide" evidence="3">
    <location>
        <begin position="1"/>
        <end position="19"/>
    </location>
</feature>
<accession>A0A7D4AYJ6</accession>
<evidence type="ECO:0000313" key="6">
    <source>
        <dbReference type="Proteomes" id="UP000500961"/>
    </source>
</evidence>
<evidence type="ECO:0000256" key="1">
    <source>
        <dbReference type="ARBA" id="ARBA00004370"/>
    </source>
</evidence>
<comment type="subcellular location">
    <subcellularLocation>
        <location evidence="1">Membrane</location>
    </subcellularLocation>
</comment>
<dbReference type="Gene3D" id="2.40.160.50">
    <property type="entry name" value="membrane protein fhac: a member of the omp85/tpsb transporter family"/>
    <property type="match status" value="1"/>
</dbReference>
<sequence length="439" mass="50071">MRNVLLIAFASILMLPVFAQENTEKKVNEDVKTGWTVGVLPALGYDSNLGLLYGAIVNSFDFGDGSRYPDFNHNLYLQLSAYTKGSMDAIAYFDSYTLIPNKHFIGRLSFNRNRTYPFYGFNGTQTVYNADFEDIDANGFISQVFYKYDRKLAKADFLLEDRIADSKFKWIAGLDLGWYDVSTVDVAHLNKGRDNDELIPDTLILYDQLVNWGIISDDEKDGGFDNSFKFGLVYDTRDRLTNPMKGTWTELLFRASPKFIGNNDNFGRVSLIHRQYFTLVKEKLSFAYRLWYEGTFGNVPFYSRQHLTTSNYLEGFGGAQSVRGVLMNRVVGQHSAIGNFELRWKFYRFNAIGQNFYLGMNLFADAGKILKGYDIDLANVPQAQRDQFFSDEYKGLYTAFGAGFKVVMNENFVVSADYGMAMDKNYGTSGLYVLVGYLF</sequence>
<dbReference type="RefSeq" id="WP_173076183.1">
    <property type="nucleotide sequence ID" value="NZ_CP041345.1"/>
</dbReference>
<protein>
    <submittedName>
        <fullName evidence="5">BamA/TamA family outer membrane protein</fullName>
    </submittedName>
</protein>
<proteinExistence type="predicted"/>
<dbReference type="KEGG" id="ttz:FHG85_11900"/>
<feature type="domain" description="Bacterial surface antigen (D15)" evidence="4">
    <location>
        <begin position="111"/>
        <end position="424"/>
    </location>
</feature>
<dbReference type="NCBIfam" id="NF047779">
    <property type="entry name" value="Omp85_fam"/>
    <property type="match status" value="1"/>
</dbReference>
<keyword evidence="2" id="KW-0472">Membrane</keyword>